<dbReference type="InterPro" id="IPR053198">
    <property type="entry name" value="Gynoecium_Dev_Regulator"/>
</dbReference>
<dbReference type="EMBL" id="CM007653">
    <property type="protein sequence ID" value="ONI17348.1"/>
    <property type="molecule type" value="Genomic_DNA"/>
</dbReference>
<proteinExistence type="predicted"/>
<dbReference type="HOGENOM" id="CLU_2201579_0_0_1"/>
<dbReference type="STRING" id="3760.M5WZF9"/>
<dbReference type="AlphaFoldDB" id="M5WZF9"/>
<dbReference type="Proteomes" id="UP000006882">
    <property type="component" value="Chromosome G3"/>
</dbReference>
<keyword evidence="2" id="KW-1185">Reference proteome</keyword>
<name>M5WZF9_PRUPE</name>
<dbReference type="PANTHER" id="PTHR31066:SF85">
    <property type="entry name" value="OS02G0809100 PROTEIN"/>
    <property type="match status" value="1"/>
</dbReference>
<evidence type="ECO:0000313" key="1">
    <source>
        <dbReference type="EMBL" id="ONI17348.1"/>
    </source>
</evidence>
<dbReference type="PANTHER" id="PTHR31066">
    <property type="entry name" value="OS05G0427100 PROTEIN-RELATED"/>
    <property type="match status" value="1"/>
</dbReference>
<dbReference type="InterPro" id="IPR000270">
    <property type="entry name" value="PB1_dom"/>
</dbReference>
<sequence length="108" mass="12272">MHEHQLAYISGDTKIIVIDRNIKLASFCDTLNDVVYFKYQVPGEDLNAFISVINDKNLDHMIIEYYQLYRTFAKPARLKLFFFALSNNPLLTSAPMGPGWSPSGLATL</sequence>
<gene>
    <name evidence="1" type="ORF">PRUPE_3G153000</name>
</gene>
<accession>M5WZF9</accession>
<dbReference type="OMA" id="ETHIINV"/>
<protein>
    <submittedName>
        <fullName evidence="1">Uncharacterized protein</fullName>
    </submittedName>
</protein>
<reference evidence="1 2" key="1">
    <citation type="journal article" date="2013" name="Nat. Genet.">
        <title>The high-quality draft genome of peach (Prunus persica) identifies unique patterns of genetic diversity, domestication and genome evolution.</title>
        <authorList>
            <consortium name="International Peach Genome Initiative"/>
            <person name="Verde I."/>
            <person name="Abbott A.G."/>
            <person name="Scalabrin S."/>
            <person name="Jung S."/>
            <person name="Shu S."/>
            <person name="Marroni F."/>
            <person name="Zhebentyayeva T."/>
            <person name="Dettori M.T."/>
            <person name="Grimwood J."/>
            <person name="Cattonaro F."/>
            <person name="Zuccolo A."/>
            <person name="Rossini L."/>
            <person name="Jenkins J."/>
            <person name="Vendramin E."/>
            <person name="Meisel L.A."/>
            <person name="Decroocq V."/>
            <person name="Sosinski B."/>
            <person name="Prochnik S."/>
            <person name="Mitros T."/>
            <person name="Policriti A."/>
            <person name="Cipriani G."/>
            <person name="Dondini L."/>
            <person name="Ficklin S."/>
            <person name="Goodstein D.M."/>
            <person name="Xuan P."/>
            <person name="Del Fabbro C."/>
            <person name="Aramini V."/>
            <person name="Copetti D."/>
            <person name="Gonzalez S."/>
            <person name="Horner D.S."/>
            <person name="Falchi R."/>
            <person name="Lucas S."/>
            <person name="Mica E."/>
            <person name="Maldonado J."/>
            <person name="Lazzari B."/>
            <person name="Bielenberg D."/>
            <person name="Pirona R."/>
            <person name="Miculan M."/>
            <person name="Barakat A."/>
            <person name="Testolin R."/>
            <person name="Stella A."/>
            <person name="Tartarini S."/>
            <person name="Tonutti P."/>
            <person name="Arus P."/>
            <person name="Orellana A."/>
            <person name="Wells C."/>
            <person name="Main D."/>
            <person name="Vizzotto G."/>
            <person name="Silva H."/>
            <person name="Salamini F."/>
            <person name="Schmutz J."/>
            <person name="Morgante M."/>
            <person name="Rokhsar D.S."/>
        </authorList>
    </citation>
    <scope>NUCLEOTIDE SEQUENCE [LARGE SCALE GENOMIC DNA]</scope>
    <source>
        <strain evidence="2">cv. Nemared</strain>
    </source>
</reference>
<evidence type="ECO:0000313" key="2">
    <source>
        <dbReference type="Proteomes" id="UP000006882"/>
    </source>
</evidence>
<dbReference type="SMART" id="SM00666">
    <property type="entry name" value="PB1"/>
    <property type="match status" value="1"/>
</dbReference>
<organism evidence="1 2">
    <name type="scientific">Prunus persica</name>
    <name type="common">Peach</name>
    <name type="synonym">Amygdalus persica</name>
    <dbReference type="NCBI Taxonomy" id="3760"/>
    <lineage>
        <taxon>Eukaryota</taxon>
        <taxon>Viridiplantae</taxon>
        <taxon>Streptophyta</taxon>
        <taxon>Embryophyta</taxon>
        <taxon>Tracheophyta</taxon>
        <taxon>Spermatophyta</taxon>
        <taxon>Magnoliopsida</taxon>
        <taxon>eudicotyledons</taxon>
        <taxon>Gunneridae</taxon>
        <taxon>Pentapetalae</taxon>
        <taxon>rosids</taxon>
        <taxon>fabids</taxon>
        <taxon>Rosales</taxon>
        <taxon>Rosaceae</taxon>
        <taxon>Amygdaloideae</taxon>
        <taxon>Amygdaleae</taxon>
        <taxon>Prunus</taxon>
    </lineage>
</organism>
<dbReference type="Gramene" id="ONI17348">
    <property type="protein sequence ID" value="ONI17348"/>
    <property type="gene ID" value="PRUPE_3G153000"/>
</dbReference>
<dbReference type="SUPFAM" id="SSF54277">
    <property type="entry name" value="CAD &amp; PB1 domains"/>
    <property type="match status" value="1"/>
</dbReference>